<dbReference type="SUPFAM" id="SSF48371">
    <property type="entry name" value="ARM repeat"/>
    <property type="match status" value="1"/>
</dbReference>
<protein>
    <recommendedName>
        <fullName evidence="2">Importin N-terminal domain-containing protein</fullName>
    </recommendedName>
</protein>
<accession>A0A0L8I2Q3</accession>
<dbReference type="InterPro" id="IPR016024">
    <property type="entry name" value="ARM-type_fold"/>
</dbReference>
<sequence length="67" mass="7308">MSGTVVKMDLASAGPIVLHTLTNACSQNADVLKPAVHQLKQWETSPGFYTILSLFFEAFTRSSHTVN</sequence>
<dbReference type="OrthoDB" id="361693at2759"/>
<dbReference type="EMBL" id="KQ416694">
    <property type="protein sequence ID" value="KOF95748.1"/>
    <property type="molecule type" value="Genomic_DNA"/>
</dbReference>
<evidence type="ECO:0008006" key="2">
    <source>
        <dbReference type="Google" id="ProtNLM"/>
    </source>
</evidence>
<organism evidence="1">
    <name type="scientific">Octopus bimaculoides</name>
    <name type="common">California two-spotted octopus</name>
    <dbReference type="NCBI Taxonomy" id="37653"/>
    <lineage>
        <taxon>Eukaryota</taxon>
        <taxon>Metazoa</taxon>
        <taxon>Spiralia</taxon>
        <taxon>Lophotrochozoa</taxon>
        <taxon>Mollusca</taxon>
        <taxon>Cephalopoda</taxon>
        <taxon>Coleoidea</taxon>
        <taxon>Octopodiformes</taxon>
        <taxon>Octopoda</taxon>
        <taxon>Incirrata</taxon>
        <taxon>Octopodidae</taxon>
        <taxon>Octopus</taxon>
    </lineage>
</organism>
<evidence type="ECO:0000313" key="1">
    <source>
        <dbReference type="EMBL" id="KOF95748.1"/>
    </source>
</evidence>
<reference evidence="1" key="1">
    <citation type="submission" date="2015-07" db="EMBL/GenBank/DDBJ databases">
        <title>MeaNS - Measles Nucleotide Surveillance Program.</title>
        <authorList>
            <person name="Tran T."/>
            <person name="Druce J."/>
        </authorList>
    </citation>
    <scope>NUCLEOTIDE SEQUENCE</scope>
    <source>
        <strain evidence="1">UCB-OBI-ISO-001</strain>
        <tissue evidence="1">Gonad</tissue>
    </source>
</reference>
<gene>
    <name evidence="1" type="ORF">OCBIM_22037432mg</name>
</gene>
<proteinExistence type="predicted"/>
<dbReference type="AlphaFoldDB" id="A0A0L8I2Q3"/>
<name>A0A0L8I2Q3_OCTBM</name>